<keyword evidence="2" id="KW-1185">Reference proteome</keyword>
<reference evidence="1 2" key="1">
    <citation type="journal article" date="2019" name="Int. J. Syst. Evol. Microbiol.">
        <title>The Global Catalogue of Microorganisms (GCM) 10K type strain sequencing project: providing services to taxonomists for standard genome sequencing and annotation.</title>
        <authorList>
            <consortium name="The Broad Institute Genomics Platform"/>
            <consortium name="The Broad Institute Genome Sequencing Center for Infectious Disease"/>
            <person name="Wu L."/>
            <person name="Ma J."/>
        </authorList>
    </citation>
    <scope>NUCLEOTIDE SEQUENCE [LARGE SCALE GENOMIC DNA]</scope>
    <source>
        <strain evidence="1 2">JCM 16114</strain>
    </source>
</reference>
<organism evidence="1 2">
    <name type="scientific">Nonomuraea monospora</name>
    <dbReference type="NCBI Taxonomy" id="568818"/>
    <lineage>
        <taxon>Bacteria</taxon>
        <taxon>Bacillati</taxon>
        <taxon>Actinomycetota</taxon>
        <taxon>Actinomycetes</taxon>
        <taxon>Streptosporangiales</taxon>
        <taxon>Streptosporangiaceae</taxon>
        <taxon>Nonomuraea</taxon>
    </lineage>
</organism>
<name>A0ABN3D049_9ACTN</name>
<comment type="caution">
    <text evidence="1">The sequence shown here is derived from an EMBL/GenBank/DDBJ whole genome shotgun (WGS) entry which is preliminary data.</text>
</comment>
<proteinExistence type="predicted"/>
<evidence type="ECO:0000313" key="1">
    <source>
        <dbReference type="EMBL" id="GAA2215142.1"/>
    </source>
</evidence>
<sequence length="51" mass="5624">MNLCGIWGVLNFQGGPIMHVLDGVAPDLEQLRLELILIQALHEEAERLAAD</sequence>
<dbReference type="Proteomes" id="UP001499843">
    <property type="component" value="Unassembled WGS sequence"/>
</dbReference>
<gene>
    <name evidence="1" type="ORF">GCM10009850_106090</name>
</gene>
<evidence type="ECO:0000313" key="2">
    <source>
        <dbReference type="Proteomes" id="UP001499843"/>
    </source>
</evidence>
<accession>A0ABN3D049</accession>
<dbReference type="EMBL" id="BAAAQX010000047">
    <property type="protein sequence ID" value="GAA2215142.1"/>
    <property type="molecule type" value="Genomic_DNA"/>
</dbReference>
<protein>
    <submittedName>
        <fullName evidence="1">Uncharacterized protein</fullName>
    </submittedName>
</protein>